<dbReference type="GO" id="GO:0030014">
    <property type="term" value="C:CCR4-NOT complex"/>
    <property type="evidence" value="ECO:0007669"/>
    <property type="project" value="UniProtKB-UniRule"/>
</dbReference>
<gene>
    <name evidence="5" type="primary">LOC100899542</name>
</gene>
<dbReference type="GO" id="GO:0017148">
    <property type="term" value="P:negative regulation of translation"/>
    <property type="evidence" value="ECO:0007669"/>
    <property type="project" value="TreeGrafter"/>
</dbReference>
<feature type="compositionally biased region" description="Basic and acidic residues" evidence="3">
    <location>
        <begin position="15"/>
        <end position="25"/>
    </location>
</feature>
<dbReference type="GO" id="GO:0006402">
    <property type="term" value="P:mRNA catabolic process"/>
    <property type="evidence" value="ECO:0007669"/>
    <property type="project" value="TreeGrafter"/>
</dbReference>
<keyword evidence="4" id="KW-1185">Reference proteome</keyword>
<protein>
    <recommendedName>
        <fullName evidence="2">CCR4-NOT transcription complex subunit 10</fullName>
    </recommendedName>
</protein>
<feature type="region of interest" description="Disordered" evidence="3">
    <location>
        <begin position="160"/>
        <end position="180"/>
    </location>
</feature>
<proteinExistence type="inferred from homology"/>
<dbReference type="RefSeq" id="XP_003739857.1">
    <property type="nucleotide sequence ID" value="XM_003739809.3"/>
</dbReference>
<dbReference type="AlphaFoldDB" id="A0AAJ6QPR0"/>
<comment type="similarity">
    <text evidence="1 2">Belongs to the CNOT10 family.</text>
</comment>
<comment type="subcellular location">
    <subcellularLocation>
        <location evidence="2">Cytoplasm</location>
    </subcellularLocation>
    <subcellularLocation>
        <location evidence="2">Nucleus</location>
    </subcellularLocation>
</comment>
<accession>A0AAJ6QPR0</accession>
<dbReference type="GO" id="GO:0005634">
    <property type="term" value="C:nucleus"/>
    <property type="evidence" value="ECO:0007669"/>
    <property type="project" value="UniProtKB-SubCell"/>
</dbReference>
<keyword evidence="2" id="KW-0810">Translation regulation</keyword>
<dbReference type="SUPFAM" id="SSF48452">
    <property type="entry name" value="TPR-like"/>
    <property type="match status" value="1"/>
</dbReference>
<feature type="region of interest" description="Disordered" evidence="3">
    <location>
        <begin position="1"/>
        <end position="28"/>
    </location>
</feature>
<dbReference type="KEGG" id="goe:100899542"/>
<evidence type="ECO:0000256" key="2">
    <source>
        <dbReference type="RuleBase" id="RU367083"/>
    </source>
</evidence>
<dbReference type="CTD" id="41552"/>
<dbReference type="GeneID" id="100899542"/>
<dbReference type="PANTHER" id="PTHR12979:SF5">
    <property type="entry name" value="CCR4-NOT TRANSCRIPTION COMPLEX SUBUNIT 10"/>
    <property type="match status" value="1"/>
</dbReference>
<dbReference type="Proteomes" id="UP000694867">
    <property type="component" value="Unplaced"/>
</dbReference>
<feature type="compositionally biased region" description="Low complexity" evidence="3">
    <location>
        <begin position="161"/>
        <end position="173"/>
    </location>
</feature>
<evidence type="ECO:0000256" key="3">
    <source>
        <dbReference type="SAM" id="MobiDB-lite"/>
    </source>
</evidence>
<comment type="function">
    <text evidence="2">Component of the CCR4-NOT complex which is one of the major cellular mRNA deadenylases and is linked to various cellular processes including bulk mRNA degradation, miRNA-mediated repression, translational repression during translational initiation and general transcription regulation.</text>
</comment>
<dbReference type="Gene3D" id="1.25.40.10">
    <property type="entry name" value="Tetratricopeptide repeat domain"/>
    <property type="match status" value="2"/>
</dbReference>
<keyword evidence="2" id="KW-0804">Transcription</keyword>
<organism evidence="4 5">
    <name type="scientific">Galendromus occidentalis</name>
    <name type="common">western predatory mite</name>
    <dbReference type="NCBI Taxonomy" id="34638"/>
    <lineage>
        <taxon>Eukaryota</taxon>
        <taxon>Metazoa</taxon>
        <taxon>Ecdysozoa</taxon>
        <taxon>Arthropoda</taxon>
        <taxon>Chelicerata</taxon>
        <taxon>Arachnida</taxon>
        <taxon>Acari</taxon>
        <taxon>Parasitiformes</taxon>
        <taxon>Mesostigmata</taxon>
        <taxon>Gamasina</taxon>
        <taxon>Phytoseioidea</taxon>
        <taxon>Phytoseiidae</taxon>
        <taxon>Typhlodrominae</taxon>
        <taxon>Galendromus</taxon>
    </lineage>
</organism>
<dbReference type="GO" id="GO:0005737">
    <property type="term" value="C:cytoplasm"/>
    <property type="evidence" value="ECO:0007669"/>
    <property type="project" value="UniProtKB-SubCell"/>
</dbReference>
<keyword evidence="2" id="KW-0805">Transcription regulation</keyword>
<reference evidence="5" key="1">
    <citation type="submission" date="2025-08" db="UniProtKB">
        <authorList>
            <consortium name="RefSeq"/>
        </authorList>
    </citation>
    <scope>IDENTIFICATION</scope>
</reference>
<evidence type="ECO:0000313" key="4">
    <source>
        <dbReference type="Proteomes" id="UP000694867"/>
    </source>
</evidence>
<name>A0AAJ6QPR0_9ACAR</name>
<evidence type="ECO:0000313" key="5">
    <source>
        <dbReference type="RefSeq" id="XP_003739857.1"/>
    </source>
</evidence>
<sequence>MADQDSFPDLETTTDEEKQLADKASRHFKNGNFKEAERALLELKERRPTDLRVAQNLVLSGRSSSLLTELESILRESQGEFDDLDSCVLLLNTALLQFKAQKYHRAQQILEKLLPFLEPLNEALSRDLLFLYMETCLRLNYPERVPSLIGSLESLLFGRGTSRNQNSSQNRSTSPEEKNAEFKPLVNQYRVRCLLALRSLKACKREVKTLNGEDRDRNDKDEINTVVSVFLRAQLEHHRDNGRKAVKIFNTLQGKQSLGEKHLAAMFYNDMACIHFKAGKSSLALLYARKAVEEYRRQVSCGEPHRPKLLFDLLYNVAVCKLFCENYQVAFEDLLRCTKVDPANPSVWLRLAECSIMIHQKSHREKLNPTNIVKRFVGEGAQRKILLAEDPYSKLNGNDDGEEIAPTIHFAARALRVCLVLISGQEVFLTKIEATNGIAPCATAFQELRLLRNSAICASAYVHLCLGDFGEAQAQSELLLTQERLSGAQRVLGRLYCAEALLMQDQLSEAVEHLKSSYAEEMTSMPSAPADETEVQCSIQPEMSWLPSSAQSTKQIFLYNLAVAYTLREELNKADEILETLLKQVECPPQHVVRLAIYLHLQQGRPHLAKQIICQGLPLLAC</sequence>
<dbReference type="PANTHER" id="PTHR12979">
    <property type="entry name" value="CCR4-NOT TRANSCRIPTION COMPLEX SUBUNIT 10"/>
    <property type="match status" value="1"/>
</dbReference>
<feature type="compositionally biased region" description="Acidic residues" evidence="3">
    <location>
        <begin position="1"/>
        <end position="14"/>
    </location>
</feature>
<dbReference type="SMART" id="SM00028">
    <property type="entry name" value="TPR"/>
    <property type="match status" value="3"/>
</dbReference>
<keyword evidence="2" id="KW-0963">Cytoplasm</keyword>
<keyword evidence="2" id="KW-0943">RNA-mediated gene silencing</keyword>
<dbReference type="InterPro" id="IPR019734">
    <property type="entry name" value="TPR_rpt"/>
</dbReference>
<dbReference type="InterPro" id="IPR011990">
    <property type="entry name" value="TPR-like_helical_dom_sf"/>
</dbReference>
<dbReference type="InterPro" id="IPR039740">
    <property type="entry name" value="CNOT10"/>
</dbReference>
<keyword evidence="2" id="KW-0539">Nucleus</keyword>
<dbReference type="GO" id="GO:0031047">
    <property type="term" value="P:regulatory ncRNA-mediated gene silencing"/>
    <property type="evidence" value="ECO:0007669"/>
    <property type="project" value="UniProtKB-UniRule"/>
</dbReference>
<evidence type="ECO:0000256" key="1">
    <source>
        <dbReference type="ARBA" id="ARBA00010080"/>
    </source>
</evidence>